<dbReference type="Gene3D" id="3.40.50.1240">
    <property type="entry name" value="Phosphoglycerate mutase-like"/>
    <property type="match status" value="1"/>
</dbReference>
<dbReference type="PANTHER" id="PTHR11567">
    <property type="entry name" value="ACID PHOSPHATASE-RELATED"/>
    <property type="match status" value="1"/>
</dbReference>
<gene>
    <name evidence="9" type="ORF">PV327_006528</name>
</gene>
<dbReference type="PANTHER" id="PTHR11567:SF211">
    <property type="entry name" value="PROSTATIC ACID PHOSPHATASE"/>
    <property type="match status" value="1"/>
</dbReference>
<evidence type="ECO:0000313" key="10">
    <source>
        <dbReference type="Proteomes" id="UP001168972"/>
    </source>
</evidence>
<dbReference type="InterPro" id="IPR033379">
    <property type="entry name" value="Acid_Pase_AS"/>
</dbReference>
<dbReference type="EMBL" id="JAQQBR010001833">
    <property type="protein sequence ID" value="KAK0162782.1"/>
    <property type="molecule type" value="Genomic_DNA"/>
</dbReference>
<name>A0AA39F4I0_MICHY</name>
<accession>A0AA39F4I0</accession>
<organism evidence="9 10">
    <name type="scientific">Microctonus hyperodae</name>
    <name type="common">Parasitoid wasp</name>
    <dbReference type="NCBI Taxonomy" id="165561"/>
    <lineage>
        <taxon>Eukaryota</taxon>
        <taxon>Metazoa</taxon>
        <taxon>Ecdysozoa</taxon>
        <taxon>Arthropoda</taxon>
        <taxon>Hexapoda</taxon>
        <taxon>Insecta</taxon>
        <taxon>Pterygota</taxon>
        <taxon>Neoptera</taxon>
        <taxon>Endopterygota</taxon>
        <taxon>Hymenoptera</taxon>
        <taxon>Apocrita</taxon>
        <taxon>Ichneumonoidea</taxon>
        <taxon>Braconidae</taxon>
        <taxon>Euphorinae</taxon>
        <taxon>Microctonus</taxon>
    </lineage>
</organism>
<dbReference type="InterPro" id="IPR050645">
    <property type="entry name" value="Histidine_acid_phosphatase"/>
</dbReference>
<dbReference type="PROSITE" id="PS00616">
    <property type="entry name" value="HIS_ACID_PHOSPHAT_1"/>
    <property type="match status" value="1"/>
</dbReference>
<evidence type="ECO:0000313" key="9">
    <source>
        <dbReference type="EMBL" id="KAK0162782.1"/>
    </source>
</evidence>
<comment type="catalytic activity">
    <reaction evidence="1">
        <text>a phosphate monoester + H2O = an alcohol + phosphate</text>
        <dbReference type="Rhea" id="RHEA:15017"/>
        <dbReference type="ChEBI" id="CHEBI:15377"/>
        <dbReference type="ChEBI" id="CHEBI:30879"/>
        <dbReference type="ChEBI" id="CHEBI:43474"/>
        <dbReference type="ChEBI" id="CHEBI:67140"/>
        <dbReference type="EC" id="3.1.3.2"/>
    </reaction>
</comment>
<keyword evidence="6" id="KW-1015">Disulfide bond</keyword>
<dbReference type="Proteomes" id="UP001168972">
    <property type="component" value="Unassembled WGS sequence"/>
</dbReference>
<evidence type="ECO:0000256" key="4">
    <source>
        <dbReference type="ARBA" id="ARBA00022729"/>
    </source>
</evidence>
<evidence type="ECO:0000256" key="1">
    <source>
        <dbReference type="ARBA" id="ARBA00000032"/>
    </source>
</evidence>
<dbReference type="CDD" id="cd07061">
    <property type="entry name" value="HP_HAP_like"/>
    <property type="match status" value="1"/>
</dbReference>
<evidence type="ECO:0000256" key="5">
    <source>
        <dbReference type="ARBA" id="ARBA00022801"/>
    </source>
</evidence>
<dbReference type="SUPFAM" id="SSF53254">
    <property type="entry name" value="Phosphoglycerate mutase-like"/>
    <property type="match status" value="1"/>
</dbReference>
<evidence type="ECO:0000256" key="6">
    <source>
        <dbReference type="ARBA" id="ARBA00023157"/>
    </source>
</evidence>
<evidence type="ECO:0000256" key="3">
    <source>
        <dbReference type="ARBA" id="ARBA00012646"/>
    </source>
</evidence>
<comment type="similarity">
    <text evidence="2">Belongs to the histidine acid phosphatase family.</text>
</comment>
<keyword evidence="4 8" id="KW-0732">Signal</keyword>
<comment type="caution">
    <text evidence="9">The sequence shown here is derived from an EMBL/GenBank/DDBJ whole genome shotgun (WGS) entry which is preliminary data.</text>
</comment>
<protein>
    <recommendedName>
        <fullName evidence="3">acid phosphatase</fullName>
        <ecNumber evidence="3">3.1.3.2</ecNumber>
    </recommendedName>
</protein>
<keyword evidence="5" id="KW-0378">Hydrolase</keyword>
<keyword evidence="10" id="KW-1185">Reference proteome</keyword>
<sequence>MALSIINFFIITTLIGLIESTTTFIANSDYLEVVFLNVLFRHGDRTPDNGHESFPNDPYKNYNYDPAGVGGLTLTGKKREYQLGSELRRQYSHFLGDTYKPSMVLGRSTDYIRTKMSLLLVLSALYPPKGEQIWNHELKWQPMPITYSPAKNDILLASDECPLYLEELERVRNSKDVQTQLDKFRPLMKNLTYWTGKKIESSRDMYNLYNTLMAEYSMGFVLDEWTSNIFPHGQLRDGIILDYNIASYNTKLRRLFGGMLLRNITDTMYDIVHKKMKNERKIHLFSAHESNVAALLITLGVYEPHVPEYTSSIIIELLRNKNDRYYVRVRYYLGIPSVMKEIRIPGCDINCPFEEFVYLLQDVISLDEDMHCPR</sequence>
<dbReference type="EC" id="3.1.3.2" evidence="3"/>
<dbReference type="GO" id="GO:0003993">
    <property type="term" value="F:acid phosphatase activity"/>
    <property type="evidence" value="ECO:0007669"/>
    <property type="project" value="UniProtKB-EC"/>
</dbReference>
<evidence type="ECO:0000256" key="8">
    <source>
        <dbReference type="SAM" id="SignalP"/>
    </source>
</evidence>
<evidence type="ECO:0000256" key="7">
    <source>
        <dbReference type="ARBA" id="ARBA00023180"/>
    </source>
</evidence>
<reference evidence="9" key="2">
    <citation type="submission" date="2023-03" db="EMBL/GenBank/DDBJ databases">
        <authorList>
            <person name="Inwood S.N."/>
            <person name="Skelly J.G."/>
            <person name="Guhlin J."/>
            <person name="Harrop T.W.R."/>
            <person name="Goldson S.G."/>
            <person name="Dearden P.K."/>
        </authorList>
    </citation>
    <scope>NUCLEOTIDE SEQUENCE</scope>
    <source>
        <strain evidence="9">Lincoln</strain>
        <tissue evidence="9">Whole body</tissue>
    </source>
</reference>
<dbReference type="InterPro" id="IPR000560">
    <property type="entry name" value="His_Pase_clade-2"/>
</dbReference>
<dbReference type="InterPro" id="IPR029033">
    <property type="entry name" value="His_PPase_superfam"/>
</dbReference>
<dbReference type="Pfam" id="PF00328">
    <property type="entry name" value="His_Phos_2"/>
    <property type="match status" value="1"/>
</dbReference>
<keyword evidence="7" id="KW-0325">Glycoprotein</keyword>
<evidence type="ECO:0000256" key="2">
    <source>
        <dbReference type="ARBA" id="ARBA00005375"/>
    </source>
</evidence>
<feature type="signal peptide" evidence="8">
    <location>
        <begin position="1"/>
        <end position="20"/>
    </location>
</feature>
<dbReference type="AlphaFoldDB" id="A0AA39F4I0"/>
<reference evidence="9" key="1">
    <citation type="journal article" date="2023" name="bioRxiv">
        <title>Scaffold-level genome assemblies of two parasitoid biocontrol wasps reveal the parthenogenesis mechanism and an associated novel virus.</title>
        <authorList>
            <person name="Inwood S."/>
            <person name="Skelly J."/>
            <person name="Guhlin J."/>
            <person name="Harrop T."/>
            <person name="Goldson S."/>
            <person name="Dearden P."/>
        </authorList>
    </citation>
    <scope>NUCLEOTIDE SEQUENCE</scope>
    <source>
        <strain evidence="9">Lincoln</strain>
        <tissue evidence="9">Whole body</tissue>
    </source>
</reference>
<feature type="chain" id="PRO_5041357387" description="acid phosphatase" evidence="8">
    <location>
        <begin position="21"/>
        <end position="374"/>
    </location>
</feature>
<proteinExistence type="inferred from homology"/>